<gene>
    <name evidence="3" type="ORF">G5C51_27055</name>
</gene>
<dbReference type="RefSeq" id="WP_165240845.1">
    <property type="nucleotide sequence ID" value="NZ_JAAKZV010000148.1"/>
</dbReference>
<name>A0A6G4U6D2_9ACTN</name>
<organism evidence="3 4">
    <name type="scientific">Streptomyces coryli</name>
    <dbReference type="NCBI Taxonomy" id="1128680"/>
    <lineage>
        <taxon>Bacteria</taxon>
        <taxon>Bacillati</taxon>
        <taxon>Actinomycetota</taxon>
        <taxon>Actinomycetes</taxon>
        <taxon>Kitasatosporales</taxon>
        <taxon>Streptomycetaceae</taxon>
        <taxon>Streptomyces</taxon>
    </lineage>
</organism>
<evidence type="ECO:0000256" key="1">
    <source>
        <dbReference type="SAM" id="MobiDB-lite"/>
    </source>
</evidence>
<dbReference type="Proteomes" id="UP000481583">
    <property type="component" value="Unassembled WGS sequence"/>
</dbReference>
<keyword evidence="4" id="KW-1185">Reference proteome</keyword>
<proteinExistence type="predicted"/>
<feature type="region of interest" description="Disordered" evidence="1">
    <location>
        <begin position="86"/>
        <end position="117"/>
    </location>
</feature>
<feature type="region of interest" description="Disordered" evidence="1">
    <location>
        <begin position="1"/>
        <end position="45"/>
    </location>
</feature>
<dbReference type="AlphaFoldDB" id="A0A6G4U6D2"/>
<dbReference type="EMBL" id="JAAKZV010000148">
    <property type="protein sequence ID" value="NGN67552.1"/>
    <property type="molecule type" value="Genomic_DNA"/>
</dbReference>
<evidence type="ECO:0000313" key="3">
    <source>
        <dbReference type="EMBL" id="NGN67552.1"/>
    </source>
</evidence>
<evidence type="ECO:0000256" key="2">
    <source>
        <dbReference type="SAM" id="Phobius"/>
    </source>
</evidence>
<feature type="compositionally biased region" description="Basic and acidic residues" evidence="1">
    <location>
        <begin position="91"/>
        <end position="109"/>
    </location>
</feature>
<reference evidence="3 4" key="1">
    <citation type="submission" date="2020-02" db="EMBL/GenBank/DDBJ databases">
        <title>Whole-genome analyses of novel actinobacteria.</title>
        <authorList>
            <person name="Sahin N."/>
        </authorList>
    </citation>
    <scope>NUCLEOTIDE SEQUENCE [LARGE SCALE GENOMIC DNA]</scope>
    <source>
        <strain evidence="3 4">A7024</strain>
    </source>
</reference>
<keyword evidence="2" id="KW-0472">Membrane</keyword>
<accession>A0A6G4U6D2</accession>
<evidence type="ECO:0000313" key="4">
    <source>
        <dbReference type="Proteomes" id="UP000481583"/>
    </source>
</evidence>
<feature type="transmembrane region" description="Helical" evidence="2">
    <location>
        <begin position="51"/>
        <end position="72"/>
    </location>
</feature>
<protein>
    <recommendedName>
        <fullName evidence="5">DUF4352 domain-containing protein</fullName>
    </recommendedName>
</protein>
<keyword evidence="2" id="KW-1133">Transmembrane helix</keyword>
<comment type="caution">
    <text evidence="3">The sequence shown here is derived from an EMBL/GenBank/DDBJ whole genome shotgun (WGS) entry which is preliminary data.</text>
</comment>
<evidence type="ECO:0008006" key="5">
    <source>
        <dbReference type="Google" id="ProtNLM"/>
    </source>
</evidence>
<sequence>MNYPHDPNQPGQPYGYTPPPAGLDYGPPVQPYQQQPLPPVPPRQSHRGLQIAGAVVALVVVFGTGIAVGSAGGSGDGTPRAAATVTVTAKPGEKPESKEADAGEEKAAGDESLSLTETASYEDGITVALSGFQRRVSSDYASPENTPYARFTVKVTNGSEKNLDLNELIISCQYGDEGKSGEQIFDEGLDSPSTHLRPGRSINVPVGCELPKSERYLQIEVTPRMIADAAIFAGKVQ</sequence>
<keyword evidence="2" id="KW-0812">Transmembrane</keyword>